<feature type="transmembrane region" description="Helical" evidence="1">
    <location>
        <begin position="198"/>
        <end position="220"/>
    </location>
</feature>
<sequence>MTQDQNNHRDANSIIQFIIGSFIAILFLFSSFHEFSFNEKYIKSLKNGLWQKKEVEISPHFEIDILHFRMNTTKIRVKYDHQEFYEDSCNGALQHICKYIENKEIQVTSLNFYINSKDQHTENQIILLDSITFIDKEGAQQVFPNMPYAPNSPQYITEEKKVFRSIFIFAFLKHFFFALFFVAHISTIYAFKASTERWIRYFILTAFSVSFLSLMIRYFMI</sequence>
<name>A0A4Q7AJ64_9GAMM</name>
<keyword evidence="1" id="KW-1133">Transmembrane helix</keyword>
<feature type="transmembrane region" description="Helical" evidence="1">
    <location>
        <begin position="14"/>
        <end position="32"/>
    </location>
</feature>
<reference evidence="2 3" key="1">
    <citation type="submission" date="2019-02" db="EMBL/GenBank/DDBJ databases">
        <title>The Batch Genome Submission of Acinetobacter spp. strains.</title>
        <authorList>
            <person name="Qin J."/>
            <person name="Hu Y."/>
            <person name="Ye H."/>
            <person name="Wei L."/>
            <person name="Feng Y."/>
            <person name="Zong Z."/>
        </authorList>
    </citation>
    <scope>NUCLEOTIDE SEQUENCE [LARGE SCALE GENOMIC DNA]</scope>
    <source>
        <strain evidence="2 3">WCHAW060049</strain>
    </source>
</reference>
<evidence type="ECO:0000256" key="1">
    <source>
        <dbReference type="SAM" id="Phobius"/>
    </source>
</evidence>
<organism evidence="2 3">
    <name type="scientific">Acinetobacter wuhouensis</name>
    <dbReference type="NCBI Taxonomy" id="1879050"/>
    <lineage>
        <taxon>Bacteria</taxon>
        <taxon>Pseudomonadati</taxon>
        <taxon>Pseudomonadota</taxon>
        <taxon>Gammaproteobacteria</taxon>
        <taxon>Moraxellales</taxon>
        <taxon>Moraxellaceae</taxon>
        <taxon>Acinetobacter</taxon>
    </lineage>
</organism>
<proteinExistence type="predicted"/>
<comment type="caution">
    <text evidence="2">The sequence shown here is derived from an EMBL/GenBank/DDBJ whole genome shotgun (WGS) entry which is preliminary data.</text>
</comment>
<keyword evidence="1" id="KW-0472">Membrane</keyword>
<dbReference type="EMBL" id="SGSQ01000013">
    <property type="protein sequence ID" value="RZG46266.1"/>
    <property type="molecule type" value="Genomic_DNA"/>
</dbReference>
<keyword evidence="1" id="KW-0812">Transmembrane</keyword>
<keyword evidence="3" id="KW-1185">Reference proteome</keyword>
<gene>
    <name evidence="2" type="ORF">EXU28_09425</name>
</gene>
<protein>
    <submittedName>
        <fullName evidence="2">Uncharacterized protein</fullName>
    </submittedName>
</protein>
<dbReference type="RefSeq" id="WP_130168520.1">
    <property type="nucleotide sequence ID" value="NZ_SGSQ01000013.1"/>
</dbReference>
<dbReference type="Proteomes" id="UP000293863">
    <property type="component" value="Unassembled WGS sequence"/>
</dbReference>
<evidence type="ECO:0000313" key="3">
    <source>
        <dbReference type="Proteomes" id="UP000293863"/>
    </source>
</evidence>
<evidence type="ECO:0000313" key="2">
    <source>
        <dbReference type="EMBL" id="RZG46266.1"/>
    </source>
</evidence>
<feature type="transmembrane region" description="Helical" evidence="1">
    <location>
        <begin position="166"/>
        <end position="186"/>
    </location>
</feature>
<dbReference type="AlphaFoldDB" id="A0A4Q7AJ64"/>
<accession>A0A4Q7AJ64</accession>